<dbReference type="PANTHER" id="PTHR45692:SF1">
    <property type="entry name" value="G-PROTEIN COUPLED RECEPTORS FAMILY 2 PROFILE 2 DOMAIN-CONTAINING PROTEIN"/>
    <property type="match status" value="1"/>
</dbReference>
<dbReference type="RefSeq" id="XP_019626563.1">
    <property type="nucleotide sequence ID" value="XM_019771004.1"/>
</dbReference>
<evidence type="ECO:0000259" key="10">
    <source>
        <dbReference type="PROSITE" id="PS50261"/>
    </source>
</evidence>
<dbReference type="AlphaFoldDB" id="A0A6P4YQ98"/>
<evidence type="ECO:0000259" key="11">
    <source>
        <dbReference type="PROSITE" id="PS50262"/>
    </source>
</evidence>
<protein>
    <submittedName>
        <fullName evidence="13">Adhesion G protein-coupled receptor L3-like</fullName>
    </submittedName>
</protein>
<dbReference type="OrthoDB" id="1100386at2759"/>
<dbReference type="InterPro" id="IPR017452">
    <property type="entry name" value="GPCR_Rhodpsn_7TM"/>
</dbReference>
<feature type="transmembrane region" description="Helical" evidence="8">
    <location>
        <begin position="452"/>
        <end position="473"/>
    </location>
</feature>
<dbReference type="Gene3D" id="1.20.1070.10">
    <property type="entry name" value="Rhodopsin 7-helix transmembrane proteins"/>
    <property type="match status" value="1"/>
</dbReference>
<evidence type="ECO:0000256" key="5">
    <source>
        <dbReference type="ARBA" id="ARBA00023136"/>
    </source>
</evidence>
<evidence type="ECO:0000313" key="12">
    <source>
        <dbReference type="Proteomes" id="UP000515135"/>
    </source>
</evidence>
<dbReference type="PANTHER" id="PTHR45692">
    <property type="entry name" value="G_PROTEIN_RECEP_F2_4 DOMAIN-CONTAINING PROTEIN"/>
    <property type="match status" value="1"/>
</dbReference>
<dbReference type="GO" id="GO:0004930">
    <property type="term" value="F:G protein-coupled receptor activity"/>
    <property type="evidence" value="ECO:0007669"/>
    <property type="project" value="InterPro"/>
</dbReference>
<comment type="similarity">
    <text evidence="2">Belongs to the G-protein coupled receptor 2 family. Adhesion G-protein coupled receptor (ADGR) subfamily.</text>
</comment>
<organism evidence="12 13">
    <name type="scientific">Branchiostoma belcheri</name>
    <name type="common">Amphioxus</name>
    <dbReference type="NCBI Taxonomy" id="7741"/>
    <lineage>
        <taxon>Eukaryota</taxon>
        <taxon>Metazoa</taxon>
        <taxon>Chordata</taxon>
        <taxon>Cephalochordata</taxon>
        <taxon>Leptocardii</taxon>
        <taxon>Amphioxiformes</taxon>
        <taxon>Branchiostomatidae</taxon>
        <taxon>Branchiostoma</taxon>
    </lineage>
</organism>
<dbReference type="CDD" id="cd15040">
    <property type="entry name" value="7tmB2_Adhesion"/>
    <property type="match status" value="1"/>
</dbReference>
<dbReference type="InterPro" id="IPR046338">
    <property type="entry name" value="GAIN_dom_sf"/>
</dbReference>
<dbReference type="GO" id="GO:0007166">
    <property type="term" value="P:cell surface receptor signaling pathway"/>
    <property type="evidence" value="ECO:0007669"/>
    <property type="project" value="InterPro"/>
</dbReference>
<dbReference type="PROSITE" id="PS50221">
    <property type="entry name" value="GAIN_B"/>
    <property type="match status" value="1"/>
</dbReference>
<dbReference type="GO" id="GO:0016020">
    <property type="term" value="C:membrane"/>
    <property type="evidence" value="ECO:0007669"/>
    <property type="project" value="UniProtKB-SubCell"/>
</dbReference>
<keyword evidence="6" id="KW-1015">Disulfide bond</keyword>
<dbReference type="GeneID" id="109471668"/>
<evidence type="ECO:0000256" key="4">
    <source>
        <dbReference type="ARBA" id="ARBA00022989"/>
    </source>
</evidence>
<evidence type="ECO:0000256" key="2">
    <source>
        <dbReference type="ARBA" id="ARBA00007343"/>
    </source>
</evidence>
<evidence type="ECO:0000313" key="13">
    <source>
        <dbReference type="RefSeq" id="XP_019626563.1"/>
    </source>
</evidence>
<keyword evidence="12" id="KW-1185">Reference proteome</keyword>
<sequence length="637" mass="70008">MFTPNCPGDVFTPNCPGDVFTPNCPSGGLCILQIVVNNETALSVATELQVITTQAESLSSGDVDTVIATLQKIVNASATEQIGDSLLTTVDNLIKVNVTVLQQSQEEMRGPTRAVQALETFADTVILTTDTYTAVRPGVALHAADISPEELDKGQGFAFFLSGNDSNSLTEGDVTSFTTEDGGDIPQTADTSISLPPNISSMIQNKNMSDVRLSYTLYNSSSLFVQLSQGAVGPSQGAVGPFQGAVGTRIIGGRIAGRRVKDLPEPVIITFVPLQESFVPEDMREVKCVFWDFDADAWSTEGCESMGENMGRYTCACNHLTNFAIIFDVSGEGFGDHEKPLEIITIVGSVVSIVCLVLTLLSFIVTRRDKRRTRTGHTKNQRHAFINLCLALLAVLVIFLTGINRTASPIGCKVVAALLHYFLLAALMWMAVEAVNLYRAVVQVFDHVSENFVIKAGAVAWGFPLVATLSTAGPSSLYNYTMEKSCWLAREPLIYAFLIPAGLILLFNLLVFILVMRKLVREEKKQKELRGADATEVDRQWITRQIRRAGSIMALFGLTWVFGFFVIDDARTVFAYLFCIFNTLQGLFIFIFHCVMREDMTKWRKKLTCWKKFICTGQTKKGQYQVIIRSGVPGPRP</sequence>
<feature type="transmembrane region" description="Helical" evidence="8">
    <location>
        <begin position="415"/>
        <end position="432"/>
    </location>
</feature>
<dbReference type="PROSITE" id="PS50261">
    <property type="entry name" value="G_PROTEIN_RECEP_F2_4"/>
    <property type="match status" value="1"/>
</dbReference>
<feature type="transmembrane region" description="Helical" evidence="8">
    <location>
        <begin position="343"/>
        <end position="365"/>
    </location>
</feature>
<dbReference type="KEGG" id="bbel:109471668"/>
<feature type="domain" description="G-protein coupled receptors family 2 profile 2" evidence="10">
    <location>
        <begin position="341"/>
        <end position="597"/>
    </location>
</feature>
<dbReference type="InterPro" id="IPR057244">
    <property type="entry name" value="GAIN_B"/>
</dbReference>
<feature type="transmembrane region" description="Helical" evidence="8">
    <location>
        <begin position="385"/>
        <end position="403"/>
    </location>
</feature>
<dbReference type="InterPro" id="IPR058808">
    <property type="entry name" value="GAIN_ADGRA2/3"/>
</dbReference>
<reference evidence="13" key="1">
    <citation type="submission" date="2025-08" db="UniProtKB">
        <authorList>
            <consortium name="RefSeq"/>
        </authorList>
    </citation>
    <scope>IDENTIFICATION</scope>
    <source>
        <tissue evidence="13">Gonad</tissue>
    </source>
</reference>
<dbReference type="Pfam" id="PF00002">
    <property type="entry name" value="7tm_2"/>
    <property type="match status" value="1"/>
</dbReference>
<dbReference type="InterPro" id="IPR000832">
    <property type="entry name" value="GPCR_2_secretin-like"/>
</dbReference>
<accession>A0A6P4YQ98</accession>
<evidence type="ECO:0000259" key="9">
    <source>
        <dbReference type="PROSITE" id="PS50221"/>
    </source>
</evidence>
<dbReference type="InterPro" id="IPR000203">
    <property type="entry name" value="GPS"/>
</dbReference>
<feature type="transmembrane region" description="Helical" evidence="8">
    <location>
        <begin position="493"/>
        <end position="515"/>
    </location>
</feature>
<dbReference type="FunFam" id="1.20.1070.10:FF:000058">
    <property type="entry name" value="Adhesion G protein-coupled receptor F5"/>
    <property type="match status" value="1"/>
</dbReference>
<proteinExistence type="inferred from homology"/>
<feature type="domain" description="G-protein coupled receptors family 1 profile" evidence="11">
    <location>
        <begin position="358"/>
        <end position="561"/>
    </location>
</feature>
<dbReference type="SUPFAM" id="SSF81321">
    <property type="entry name" value="Family A G protein-coupled receptor-like"/>
    <property type="match status" value="1"/>
</dbReference>
<keyword evidence="3 8" id="KW-0812">Transmembrane</keyword>
<dbReference type="Proteomes" id="UP000515135">
    <property type="component" value="Unplaced"/>
</dbReference>
<keyword evidence="7" id="KW-0325">Glycoprotein</keyword>
<evidence type="ECO:0000256" key="1">
    <source>
        <dbReference type="ARBA" id="ARBA00004141"/>
    </source>
</evidence>
<dbReference type="Pfam" id="PF01825">
    <property type="entry name" value="GPS"/>
    <property type="match status" value="1"/>
</dbReference>
<dbReference type="Pfam" id="PF26588">
    <property type="entry name" value="GAIN_ADGRA3"/>
    <property type="match status" value="1"/>
</dbReference>
<dbReference type="PRINTS" id="PR00249">
    <property type="entry name" value="GPCRSECRETIN"/>
</dbReference>
<evidence type="ECO:0000256" key="6">
    <source>
        <dbReference type="ARBA" id="ARBA00023157"/>
    </source>
</evidence>
<evidence type="ECO:0000256" key="3">
    <source>
        <dbReference type="ARBA" id="ARBA00022692"/>
    </source>
</evidence>
<dbReference type="InterPro" id="IPR017981">
    <property type="entry name" value="GPCR_2-like_7TM"/>
</dbReference>
<keyword evidence="5 8" id="KW-0472">Membrane</keyword>
<keyword evidence="4 8" id="KW-1133">Transmembrane helix</keyword>
<name>A0A6P4YQ98_BRABE</name>
<feature type="domain" description="GAIN-B" evidence="9">
    <location>
        <begin position="165"/>
        <end position="333"/>
    </location>
</feature>
<evidence type="ECO:0000256" key="7">
    <source>
        <dbReference type="ARBA" id="ARBA00023180"/>
    </source>
</evidence>
<feature type="transmembrane region" description="Helical" evidence="8">
    <location>
        <begin position="549"/>
        <end position="567"/>
    </location>
</feature>
<comment type="subcellular location">
    <subcellularLocation>
        <location evidence="1">Membrane</location>
        <topology evidence="1">Multi-pass membrane protein</topology>
    </subcellularLocation>
</comment>
<dbReference type="PROSITE" id="PS50262">
    <property type="entry name" value="G_PROTEIN_RECEP_F1_2"/>
    <property type="match status" value="1"/>
</dbReference>
<dbReference type="Gene3D" id="2.60.220.50">
    <property type="match status" value="1"/>
</dbReference>
<dbReference type="SMART" id="SM00303">
    <property type="entry name" value="GPS"/>
    <property type="match status" value="1"/>
</dbReference>
<evidence type="ECO:0000256" key="8">
    <source>
        <dbReference type="SAM" id="Phobius"/>
    </source>
</evidence>
<feature type="transmembrane region" description="Helical" evidence="8">
    <location>
        <begin position="573"/>
        <end position="596"/>
    </location>
</feature>
<gene>
    <name evidence="13" type="primary">LOC109471668</name>
</gene>